<evidence type="ECO:0000313" key="2">
    <source>
        <dbReference type="EMBL" id="KAK9843520.1"/>
    </source>
</evidence>
<dbReference type="GO" id="GO:0070370">
    <property type="term" value="P:cellular heat acclimation"/>
    <property type="evidence" value="ECO:0007669"/>
    <property type="project" value="TreeGrafter"/>
</dbReference>
<gene>
    <name evidence="2" type="ORF">WJX81_006969</name>
</gene>
<evidence type="ECO:0008006" key="4">
    <source>
        <dbReference type="Google" id="ProtNLM"/>
    </source>
</evidence>
<comment type="caution">
    <text evidence="2">The sequence shown here is derived from an EMBL/GenBank/DDBJ whole genome shotgun (WGS) entry which is preliminary data.</text>
</comment>
<dbReference type="EMBL" id="JALJOU010000006">
    <property type="protein sequence ID" value="KAK9843520.1"/>
    <property type="molecule type" value="Genomic_DNA"/>
</dbReference>
<dbReference type="Gene3D" id="1.20.5.430">
    <property type="match status" value="1"/>
</dbReference>
<dbReference type="AlphaFoldDB" id="A0AAW1SBN1"/>
<dbReference type="InterPro" id="IPR009643">
    <property type="entry name" value="HS1-bd"/>
</dbReference>
<evidence type="ECO:0000256" key="1">
    <source>
        <dbReference type="ARBA" id="ARBA00006349"/>
    </source>
</evidence>
<dbReference type="GO" id="GO:0003714">
    <property type="term" value="F:transcription corepressor activity"/>
    <property type="evidence" value="ECO:0007669"/>
    <property type="project" value="InterPro"/>
</dbReference>
<proteinExistence type="inferred from homology"/>
<sequence>MAAVMKQAVPQGDSAQLAAHVQSLLTDMQSKFQTLASDIVDRIDDVGKRIDQLEGQIEQLGHHAELRPEAKRKA</sequence>
<name>A0AAW1SBN1_9CHLO</name>
<dbReference type="Pfam" id="PF06825">
    <property type="entry name" value="HSBP1"/>
    <property type="match status" value="1"/>
</dbReference>
<dbReference type="PANTHER" id="PTHR19424:SF0">
    <property type="entry name" value="HEAT SHOCK FACTOR BINDING PROTEIN 1"/>
    <property type="match status" value="1"/>
</dbReference>
<reference evidence="2 3" key="1">
    <citation type="journal article" date="2024" name="Nat. Commun.">
        <title>Phylogenomics reveals the evolutionary origins of lichenization in chlorophyte algae.</title>
        <authorList>
            <person name="Puginier C."/>
            <person name="Libourel C."/>
            <person name="Otte J."/>
            <person name="Skaloud P."/>
            <person name="Haon M."/>
            <person name="Grisel S."/>
            <person name="Petersen M."/>
            <person name="Berrin J.G."/>
            <person name="Delaux P.M."/>
            <person name="Dal Grande F."/>
            <person name="Keller J."/>
        </authorList>
    </citation>
    <scope>NUCLEOTIDE SEQUENCE [LARGE SCALE GENOMIC DNA]</scope>
    <source>
        <strain evidence="2 3">SAG 245.80</strain>
    </source>
</reference>
<dbReference type="GO" id="GO:0005829">
    <property type="term" value="C:cytosol"/>
    <property type="evidence" value="ECO:0007669"/>
    <property type="project" value="TreeGrafter"/>
</dbReference>
<keyword evidence="3" id="KW-1185">Reference proteome</keyword>
<organism evidence="2 3">
    <name type="scientific">Elliptochloris bilobata</name>
    <dbReference type="NCBI Taxonomy" id="381761"/>
    <lineage>
        <taxon>Eukaryota</taxon>
        <taxon>Viridiplantae</taxon>
        <taxon>Chlorophyta</taxon>
        <taxon>core chlorophytes</taxon>
        <taxon>Trebouxiophyceae</taxon>
        <taxon>Trebouxiophyceae incertae sedis</taxon>
        <taxon>Elliptochloris clade</taxon>
        <taxon>Elliptochloris</taxon>
    </lineage>
</organism>
<dbReference type="Proteomes" id="UP001445335">
    <property type="component" value="Unassembled WGS sequence"/>
</dbReference>
<protein>
    <recommendedName>
        <fullName evidence="4">Heat shock factor binding protein 1</fullName>
    </recommendedName>
</protein>
<accession>A0AAW1SBN1</accession>
<dbReference type="GO" id="GO:0005634">
    <property type="term" value="C:nucleus"/>
    <property type="evidence" value="ECO:0007669"/>
    <property type="project" value="TreeGrafter"/>
</dbReference>
<evidence type="ECO:0000313" key="3">
    <source>
        <dbReference type="Proteomes" id="UP001445335"/>
    </source>
</evidence>
<comment type="similarity">
    <text evidence="1">Belongs to the HSBP1 family.</text>
</comment>
<dbReference type="PANTHER" id="PTHR19424">
    <property type="entry name" value="HEAT SHOCK FACTOR BINDING PROTEIN 1"/>
    <property type="match status" value="1"/>
</dbReference>